<feature type="transmembrane region" description="Helical" evidence="1">
    <location>
        <begin position="7"/>
        <end position="30"/>
    </location>
</feature>
<evidence type="ECO:0000313" key="3">
    <source>
        <dbReference type="Proteomes" id="UP000054485"/>
    </source>
</evidence>
<keyword evidence="1" id="KW-0812">Transmembrane</keyword>
<gene>
    <name evidence="2" type="ORF">CY34DRAFT_801717</name>
</gene>
<reference evidence="3" key="2">
    <citation type="submission" date="2015-01" db="EMBL/GenBank/DDBJ databases">
        <title>Evolutionary Origins and Diversification of the Mycorrhizal Mutualists.</title>
        <authorList>
            <consortium name="DOE Joint Genome Institute"/>
            <consortium name="Mycorrhizal Genomics Consortium"/>
            <person name="Kohler A."/>
            <person name="Kuo A."/>
            <person name="Nagy L.G."/>
            <person name="Floudas D."/>
            <person name="Copeland A."/>
            <person name="Barry K.W."/>
            <person name="Cichocki N."/>
            <person name="Veneault-Fourrey C."/>
            <person name="LaButti K."/>
            <person name="Lindquist E.A."/>
            <person name="Lipzen A."/>
            <person name="Lundell T."/>
            <person name="Morin E."/>
            <person name="Murat C."/>
            <person name="Riley R."/>
            <person name="Ohm R."/>
            <person name="Sun H."/>
            <person name="Tunlid A."/>
            <person name="Henrissat B."/>
            <person name="Grigoriev I.V."/>
            <person name="Hibbett D.S."/>
            <person name="Martin F."/>
        </authorList>
    </citation>
    <scope>NUCLEOTIDE SEQUENCE [LARGE SCALE GENOMIC DNA]</scope>
    <source>
        <strain evidence="3">UH-Slu-Lm8-n1</strain>
    </source>
</reference>
<feature type="transmembrane region" description="Helical" evidence="1">
    <location>
        <begin position="123"/>
        <end position="144"/>
    </location>
</feature>
<keyword evidence="1" id="KW-0472">Membrane</keyword>
<keyword evidence="1" id="KW-1133">Transmembrane helix</keyword>
<reference evidence="2 3" key="1">
    <citation type="submission" date="2014-04" db="EMBL/GenBank/DDBJ databases">
        <authorList>
            <consortium name="DOE Joint Genome Institute"/>
            <person name="Kuo A."/>
            <person name="Ruytinx J."/>
            <person name="Rineau F."/>
            <person name="Colpaert J."/>
            <person name="Kohler A."/>
            <person name="Nagy L.G."/>
            <person name="Floudas D."/>
            <person name="Copeland A."/>
            <person name="Barry K.W."/>
            <person name="Cichocki N."/>
            <person name="Veneault-Fourrey C."/>
            <person name="LaButti K."/>
            <person name="Lindquist E.A."/>
            <person name="Lipzen A."/>
            <person name="Lundell T."/>
            <person name="Morin E."/>
            <person name="Murat C."/>
            <person name="Sun H."/>
            <person name="Tunlid A."/>
            <person name="Henrissat B."/>
            <person name="Grigoriev I.V."/>
            <person name="Hibbett D.S."/>
            <person name="Martin F."/>
            <person name="Nordberg H.P."/>
            <person name="Cantor M.N."/>
            <person name="Hua S.X."/>
        </authorList>
    </citation>
    <scope>NUCLEOTIDE SEQUENCE [LARGE SCALE GENOMIC DNA]</scope>
    <source>
        <strain evidence="2 3">UH-Slu-Lm8-n1</strain>
    </source>
</reference>
<evidence type="ECO:0000313" key="2">
    <source>
        <dbReference type="EMBL" id="KIK45356.1"/>
    </source>
</evidence>
<dbReference type="Proteomes" id="UP000054485">
    <property type="component" value="Unassembled WGS sequence"/>
</dbReference>
<dbReference type="HOGENOM" id="CLU_057751_0_0_1"/>
<protein>
    <submittedName>
        <fullName evidence="2">Uncharacterized protein</fullName>
    </submittedName>
</protein>
<name>A0A0D0AUJ8_9AGAM</name>
<organism evidence="2 3">
    <name type="scientific">Suillus luteus UH-Slu-Lm8-n1</name>
    <dbReference type="NCBI Taxonomy" id="930992"/>
    <lineage>
        <taxon>Eukaryota</taxon>
        <taxon>Fungi</taxon>
        <taxon>Dikarya</taxon>
        <taxon>Basidiomycota</taxon>
        <taxon>Agaricomycotina</taxon>
        <taxon>Agaricomycetes</taxon>
        <taxon>Agaricomycetidae</taxon>
        <taxon>Boletales</taxon>
        <taxon>Suillineae</taxon>
        <taxon>Suillaceae</taxon>
        <taxon>Suillus</taxon>
    </lineage>
</organism>
<dbReference type="OrthoDB" id="2650825at2759"/>
<sequence>MTFLYLGVRYLGILFAILDMLGSVPTISLTDTEGRIRYAICSWTCIVAFPMLWVIIITRLHAMYQRSRKILIFLTVTFLADTIFNGALAVLTTIHTSGEELILSGTYQCSIDYVQDILLLDSIGWILGTVWEFLTLCLAIRIAVKHFRELREYSAEGIIKDCFTVLIKTHVLYFVSFVTVSCFRLVLDLSTTFSAGRISPGAEIYYGLLQILMVMQLFVLGPRLILGVREHHAKVVVDSDAATGMGTIAFQERVHIQTGNGV</sequence>
<feature type="transmembrane region" description="Helical" evidence="1">
    <location>
        <begin position="70"/>
        <end position="94"/>
    </location>
</feature>
<feature type="transmembrane region" description="Helical" evidence="1">
    <location>
        <begin position="165"/>
        <end position="187"/>
    </location>
</feature>
<dbReference type="AlphaFoldDB" id="A0A0D0AUJ8"/>
<evidence type="ECO:0000256" key="1">
    <source>
        <dbReference type="SAM" id="Phobius"/>
    </source>
</evidence>
<feature type="transmembrane region" description="Helical" evidence="1">
    <location>
        <begin position="36"/>
        <end position="58"/>
    </location>
</feature>
<dbReference type="InParanoid" id="A0A0D0AUJ8"/>
<accession>A0A0D0AUJ8</accession>
<keyword evidence="3" id="KW-1185">Reference proteome</keyword>
<proteinExistence type="predicted"/>
<dbReference type="EMBL" id="KN835174">
    <property type="protein sequence ID" value="KIK45356.1"/>
    <property type="molecule type" value="Genomic_DNA"/>
</dbReference>
<feature type="transmembrane region" description="Helical" evidence="1">
    <location>
        <begin position="207"/>
        <end position="226"/>
    </location>
</feature>